<reference evidence="2 3" key="1">
    <citation type="submission" date="2018-06" db="EMBL/GenBank/DDBJ databases">
        <authorList>
            <consortium name="Pathogen Informatics"/>
            <person name="Doyle S."/>
        </authorList>
    </citation>
    <scope>NUCLEOTIDE SEQUENCE [LARGE SCALE GENOMIC DNA]</scope>
    <source>
        <strain evidence="2 3">NCTC8105</strain>
    </source>
</reference>
<keyword evidence="1" id="KW-0472">Membrane</keyword>
<keyword evidence="1" id="KW-0812">Transmembrane</keyword>
<evidence type="ECO:0000313" key="2">
    <source>
        <dbReference type="EMBL" id="STQ82639.1"/>
    </source>
</evidence>
<dbReference type="Proteomes" id="UP000254821">
    <property type="component" value="Unassembled WGS sequence"/>
</dbReference>
<organism evidence="2 3">
    <name type="scientific">Hafnia alvei</name>
    <dbReference type="NCBI Taxonomy" id="569"/>
    <lineage>
        <taxon>Bacteria</taxon>
        <taxon>Pseudomonadati</taxon>
        <taxon>Pseudomonadota</taxon>
        <taxon>Gammaproteobacteria</taxon>
        <taxon>Enterobacterales</taxon>
        <taxon>Hafniaceae</taxon>
        <taxon>Hafnia</taxon>
    </lineage>
</organism>
<sequence>MSPSYFKPHRCHLNYLGYISGGAKLITAGEKIVLECTATHAIAAKVASMVVIGHGLVMVMLTTLLVDLCHKPLLELLHGG</sequence>
<keyword evidence="1" id="KW-1133">Transmembrane helix</keyword>
<proteinExistence type="predicted"/>
<accession>A0A377PR60</accession>
<protein>
    <submittedName>
        <fullName evidence="2">Uncharacterized protein</fullName>
    </submittedName>
</protein>
<evidence type="ECO:0000313" key="3">
    <source>
        <dbReference type="Proteomes" id="UP000254821"/>
    </source>
</evidence>
<gene>
    <name evidence="2" type="ORF">NCTC8105_04858</name>
</gene>
<evidence type="ECO:0000256" key="1">
    <source>
        <dbReference type="SAM" id="Phobius"/>
    </source>
</evidence>
<dbReference type="AlphaFoldDB" id="A0A377PR60"/>
<feature type="transmembrane region" description="Helical" evidence="1">
    <location>
        <begin position="46"/>
        <end position="66"/>
    </location>
</feature>
<name>A0A377PR60_HAFAL</name>
<dbReference type="EMBL" id="UGHP01000001">
    <property type="protein sequence ID" value="STQ82639.1"/>
    <property type="molecule type" value="Genomic_DNA"/>
</dbReference>